<organism evidence="1">
    <name type="scientific">marine metagenome</name>
    <dbReference type="NCBI Taxonomy" id="408172"/>
    <lineage>
        <taxon>unclassified sequences</taxon>
        <taxon>metagenomes</taxon>
        <taxon>ecological metagenomes</taxon>
    </lineage>
</organism>
<feature type="non-terminal residue" evidence="1">
    <location>
        <position position="1"/>
    </location>
</feature>
<evidence type="ECO:0008006" key="2">
    <source>
        <dbReference type="Google" id="ProtNLM"/>
    </source>
</evidence>
<proteinExistence type="predicted"/>
<dbReference type="EMBL" id="UINC01015674">
    <property type="protein sequence ID" value="SVA65838.1"/>
    <property type="molecule type" value="Genomic_DNA"/>
</dbReference>
<dbReference type="AlphaFoldDB" id="A0A381XM79"/>
<name>A0A381XM79_9ZZZZ</name>
<gene>
    <name evidence="1" type="ORF">METZ01_LOCUS118692</name>
</gene>
<evidence type="ECO:0000313" key="1">
    <source>
        <dbReference type="EMBL" id="SVA65838.1"/>
    </source>
</evidence>
<reference evidence="1" key="1">
    <citation type="submission" date="2018-05" db="EMBL/GenBank/DDBJ databases">
        <authorList>
            <person name="Lanie J.A."/>
            <person name="Ng W.-L."/>
            <person name="Kazmierczak K.M."/>
            <person name="Andrzejewski T.M."/>
            <person name="Davidsen T.M."/>
            <person name="Wayne K.J."/>
            <person name="Tettelin H."/>
            <person name="Glass J.I."/>
            <person name="Rusch D."/>
            <person name="Podicherti R."/>
            <person name="Tsui H.-C.T."/>
            <person name="Winkler M.E."/>
        </authorList>
    </citation>
    <scope>NUCLEOTIDE SEQUENCE</scope>
</reference>
<accession>A0A381XM79</accession>
<protein>
    <recommendedName>
        <fullName evidence="2">EthD domain-containing protein</fullName>
    </recommendedName>
</protein>
<sequence length="114" mass="13164">VASKYFFTAAMDIPTDKEQLFNEVYDEEHIPYLSEVPGVISIARFTSQPLRMVIGGEEREIVIQDQPKHTAVYEIESPEILTSTGWSEAVDKGRWATEVREHTFNRRHVLLRKS</sequence>